<dbReference type="SUPFAM" id="SSF52540">
    <property type="entry name" value="P-loop containing nucleoside triphosphate hydrolases"/>
    <property type="match status" value="1"/>
</dbReference>
<organism evidence="2 3">
    <name type="scientific">Halteria grandinella</name>
    <dbReference type="NCBI Taxonomy" id="5974"/>
    <lineage>
        <taxon>Eukaryota</taxon>
        <taxon>Sar</taxon>
        <taxon>Alveolata</taxon>
        <taxon>Ciliophora</taxon>
        <taxon>Intramacronucleata</taxon>
        <taxon>Spirotrichea</taxon>
        <taxon>Stichotrichia</taxon>
        <taxon>Sporadotrichida</taxon>
        <taxon>Halteriidae</taxon>
        <taxon>Halteria</taxon>
    </lineage>
</organism>
<sequence>MSENETIHCEILLQLTLQQGNFKISRIRLLTEAFMNSSPKTCTPIQYTNNAFLFPLQYSDKRLAKVLAIFDPQMIFNDSIHINNKTFQMVFNPIIKNRPNIYIFFVSDWVDYLRTQDAIKRRKQSIYVGEEYKISLVGVIDQNLRQIWYEEAMTFAESMGIRYCEIDIIYGVNVQECVENIVNETLHQELESKNRIAIIQQQKYEQKINLRQLGIKDYLHQARSNFMAMVSMAGIFSMQAQSQWSYMALHALYTIITIFIWSGTIVKLEDKKSMIQKACATIKLVLAVPWAFSFFFKIYQILQNIVGGHFVGDIVFLVFCLGISLAIAYLRIRAERRGEEFQLNFIFAFTF</sequence>
<gene>
    <name evidence="2" type="ORF">FGO68_gene11906</name>
</gene>
<protein>
    <submittedName>
        <fullName evidence="2">Uncharacterized protein</fullName>
    </submittedName>
</protein>
<dbReference type="AlphaFoldDB" id="A0A8J8NMT2"/>
<feature type="transmembrane region" description="Helical" evidence="1">
    <location>
        <begin position="278"/>
        <end position="302"/>
    </location>
</feature>
<dbReference type="Gene3D" id="3.40.50.300">
    <property type="entry name" value="P-loop containing nucleotide triphosphate hydrolases"/>
    <property type="match status" value="1"/>
</dbReference>
<feature type="transmembrane region" description="Helical" evidence="1">
    <location>
        <begin position="314"/>
        <end position="332"/>
    </location>
</feature>
<evidence type="ECO:0000313" key="3">
    <source>
        <dbReference type="Proteomes" id="UP000785679"/>
    </source>
</evidence>
<dbReference type="InterPro" id="IPR027417">
    <property type="entry name" value="P-loop_NTPase"/>
</dbReference>
<keyword evidence="1" id="KW-0812">Transmembrane</keyword>
<dbReference type="Proteomes" id="UP000785679">
    <property type="component" value="Unassembled WGS sequence"/>
</dbReference>
<reference evidence="2" key="1">
    <citation type="submission" date="2019-06" db="EMBL/GenBank/DDBJ databases">
        <authorList>
            <person name="Zheng W."/>
        </authorList>
    </citation>
    <scope>NUCLEOTIDE SEQUENCE</scope>
    <source>
        <strain evidence="2">QDHG01</strain>
    </source>
</reference>
<dbReference type="EMBL" id="RRYP01012572">
    <property type="protein sequence ID" value="TNV77021.1"/>
    <property type="molecule type" value="Genomic_DNA"/>
</dbReference>
<keyword evidence="1" id="KW-0472">Membrane</keyword>
<evidence type="ECO:0000256" key="1">
    <source>
        <dbReference type="SAM" id="Phobius"/>
    </source>
</evidence>
<proteinExistence type="predicted"/>
<evidence type="ECO:0000313" key="2">
    <source>
        <dbReference type="EMBL" id="TNV77021.1"/>
    </source>
</evidence>
<comment type="caution">
    <text evidence="2">The sequence shown here is derived from an EMBL/GenBank/DDBJ whole genome shotgun (WGS) entry which is preliminary data.</text>
</comment>
<accession>A0A8J8NMT2</accession>
<name>A0A8J8NMT2_HALGN</name>
<feature type="transmembrane region" description="Helical" evidence="1">
    <location>
        <begin position="244"/>
        <end position="266"/>
    </location>
</feature>
<keyword evidence="1" id="KW-1133">Transmembrane helix</keyword>
<keyword evidence="3" id="KW-1185">Reference proteome</keyword>